<protein>
    <submittedName>
        <fullName evidence="1">Uncharacterized protein</fullName>
    </submittedName>
</protein>
<dbReference type="AlphaFoldDB" id="A0A2P2QS05"/>
<name>A0A2P2QS05_RHIMU</name>
<organism evidence="1">
    <name type="scientific">Rhizophora mucronata</name>
    <name type="common">Asiatic mangrove</name>
    <dbReference type="NCBI Taxonomy" id="61149"/>
    <lineage>
        <taxon>Eukaryota</taxon>
        <taxon>Viridiplantae</taxon>
        <taxon>Streptophyta</taxon>
        <taxon>Embryophyta</taxon>
        <taxon>Tracheophyta</taxon>
        <taxon>Spermatophyta</taxon>
        <taxon>Magnoliopsida</taxon>
        <taxon>eudicotyledons</taxon>
        <taxon>Gunneridae</taxon>
        <taxon>Pentapetalae</taxon>
        <taxon>rosids</taxon>
        <taxon>fabids</taxon>
        <taxon>Malpighiales</taxon>
        <taxon>Rhizophoraceae</taxon>
        <taxon>Rhizophora</taxon>
    </lineage>
</organism>
<accession>A0A2P2QS05</accession>
<evidence type="ECO:0000313" key="1">
    <source>
        <dbReference type="EMBL" id="MBX69708.1"/>
    </source>
</evidence>
<reference evidence="1" key="1">
    <citation type="submission" date="2018-02" db="EMBL/GenBank/DDBJ databases">
        <title>Rhizophora mucronata_Transcriptome.</title>
        <authorList>
            <person name="Meera S.P."/>
            <person name="Sreeshan A."/>
            <person name="Augustine A."/>
        </authorList>
    </citation>
    <scope>NUCLEOTIDE SEQUENCE</scope>
    <source>
        <tissue evidence="1">Leaf</tissue>
    </source>
</reference>
<dbReference type="EMBL" id="GGEC01089224">
    <property type="protein sequence ID" value="MBX69708.1"/>
    <property type="molecule type" value="Transcribed_RNA"/>
</dbReference>
<proteinExistence type="predicted"/>
<sequence>MQKLKEMMGYSAPLIVLVF</sequence>